<dbReference type="AlphaFoldDB" id="A0A3M7MEX2"/>
<name>A0A3M7MEX2_9PLEO</name>
<keyword evidence="2" id="KW-0809">Transit peptide</keyword>
<reference evidence="5 6" key="1">
    <citation type="journal article" date="2014" name="PLoS ONE">
        <title>De novo Genome Assembly of the Fungal Plant Pathogen Pyrenophora semeniperda.</title>
        <authorList>
            <person name="Soliai M.M."/>
            <person name="Meyer S.E."/>
            <person name="Udall J.A."/>
            <person name="Elzinga D.E."/>
            <person name="Hermansen R.A."/>
            <person name="Bodily P.M."/>
            <person name="Hart A.A."/>
            <person name="Coleman C.E."/>
        </authorList>
    </citation>
    <scope>NUCLEOTIDE SEQUENCE [LARGE SCALE GENOMIC DNA]</scope>
    <source>
        <strain evidence="5 6">CCB06</strain>
        <tissue evidence="5">Mycelium</tissue>
    </source>
</reference>
<accession>A0A3M7MEX2</accession>
<protein>
    <submittedName>
        <fullName evidence="5">Mitochondrial inner membrane mba1</fullName>
    </submittedName>
</protein>
<sequence>MSTQLPLRSMRIPALPRQCLFLRYQSHSRPHNLSHCQTAISTARAFSSTPSRPVKSRQLFNDKVTTRAAAAANSGPAPSVGFSEAQSDVDGLQEDIGILQHTVVRAPFSELRKNGLWAIPSYFWKLIKSKGTGFYSRYLYRNCIQKRGWSKYLPIDAFEHAQLKYITGQHYEQLYINFAAGTVDKLKDTCLASFIKQLKSRVAARGNLRMKWQLHSNISMRIVSHRATPLGEGHPDTAYRQLVVRCKSVQSMTKSHHGSYAISSSAVPRLPHKDLVWMPDAARESMRRERKEKAESGEVHMRKGKDSLLDNEKKQTVVEYLVLQKRVIRGEEENWKVWGFTQESMPANIKEDEKYWRNMLNYQVGGAA</sequence>
<dbReference type="EMBL" id="KE747836">
    <property type="protein sequence ID" value="RMZ72904.1"/>
    <property type="molecule type" value="Genomic_DNA"/>
</dbReference>
<dbReference type="OrthoDB" id="19619at2759"/>
<evidence type="ECO:0000256" key="1">
    <source>
        <dbReference type="ARBA" id="ARBA00004173"/>
    </source>
</evidence>
<evidence type="ECO:0000313" key="6">
    <source>
        <dbReference type="Proteomes" id="UP000265663"/>
    </source>
</evidence>
<dbReference type="GO" id="GO:0005739">
    <property type="term" value="C:mitochondrion"/>
    <property type="evidence" value="ECO:0007669"/>
    <property type="project" value="UniProtKB-SubCell"/>
</dbReference>
<keyword evidence="6" id="KW-1185">Reference proteome</keyword>
<dbReference type="InterPro" id="IPR051975">
    <property type="entry name" value="mtLSU_mL45"/>
</dbReference>
<evidence type="ECO:0000256" key="3">
    <source>
        <dbReference type="ARBA" id="ARBA00023128"/>
    </source>
</evidence>
<evidence type="ECO:0000313" key="5">
    <source>
        <dbReference type="EMBL" id="RMZ72904.1"/>
    </source>
</evidence>
<evidence type="ECO:0000256" key="4">
    <source>
        <dbReference type="SAM" id="MobiDB-lite"/>
    </source>
</evidence>
<feature type="region of interest" description="Disordered" evidence="4">
    <location>
        <begin position="286"/>
        <end position="305"/>
    </location>
</feature>
<dbReference type="Proteomes" id="UP000265663">
    <property type="component" value="Unassembled WGS sequence"/>
</dbReference>
<comment type="subcellular location">
    <subcellularLocation>
        <location evidence="1">Mitochondrion</location>
    </subcellularLocation>
</comment>
<proteinExistence type="predicted"/>
<dbReference type="PANTHER" id="PTHR28554">
    <property type="entry name" value="39S RIBOSOMAL PROTEIN L45, MITOCHONDRIAL"/>
    <property type="match status" value="1"/>
</dbReference>
<dbReference type="Gene3D" id="3.10.450.240">
    <property type="match status" value="1"/>
</dbReference>
<gene>
    <name evidence="5" type="ORF">GMOD_00009683</name>
</gene>
<dbReference type="PANTHER" id="PTHR28554:SF1">
    <property type="entry name" value="LARGE RIBOSOMAL SUBUNIT PROTEIN ML45"/>
    <property type="match status" value="1"/>
</dbReference>
<evidence type="ECO:0000256" key="2">
    <source>
        <dbReference type="ARBA" id="ARBA00022946"/>
    </source>
</evidence>
<organism evidence="5 6">
    <name type="scientific">Pyrenophora seminiperda CCB06</name>
    <dbReference type="NCBI Taxonomy" id="1302712"/>
    <lineage>
        <taxon>Eukaryota</taxon>
        <taxon>Fungi</taxon>
        <taxon>Dikarya</taxon>
        <taxon>Ascomycota</taxon>
        <taxon>Pezizomycotina</taxon>
        <taxon>Dothideomycetes</taxon>
        <taxon>Pleosporomycetidae</taxon>
        <taxon>Pleosporales</taxon>
        <taxon>Pleosporineae</taxon>
        <taxon>Pleosporaceae</taxon>
        <taxon>Pyrenophora</taxon>
    </lineage>
</organism>
<keyword evidence="3" id="KW-0496">Mitochondrion</keyword>